<evidence type="ECO:0000313" key="2">
    <source>
        <dbReference type="EMBL" id="WXB11023.1"/>
    </source>
</evidence>
<dbReference type="PROSITE" id="PS51257">
    <property type="entry name" value="PROKAR_LIPOPROTEIN"/>
    <property type="match status" value="1"/>
</dbReference>
<proteinExistence type="predicted"/>
<dbReference type="RefSeq" id="WP_394820638.1">
    <property type="nucleotide sequence ID" value="NZ_CP089984.1"/>
</dbReference>
<keyword evidence="1" id="KW-0732">Signal</keyword>
<dbReference type="Proteomes" id="UP001370348">
    <property type="component" value="Chromosome"/>
</dbReference>
<protein>
    <submittedName>
        <fullName evidence="2">Uncharacterized protein</fullName>
    </submittedName>
</protein>
<gene>
    <name evidence="2" type="ORF">LZC94_24445</name>
</gene>
<keyword evidence="3" id="KW-1185">Reference proteome</keyword>
<feature type="signal peptide" evidence="1">
    <location>
        <begin position="1"/>
        <end position="19"/>
    </location>
</feature>
<reference evidence="2 3" key="1">
    <citation type="submission" date="2021-12" db="EMBL/GenBank/DDBJ databases">
        <title>Discovery of the Pendulisporaceae a myxobacterial family with distinct sporulation behavior and unique specialized metabolism.</title>
        <authorList>
            <person name="Garcia R."/>
            <person name="Popoff A."/>
            <person name="Bader C.D."/>
            <person name="Loehr J."/>
            <person name="Walesch S."/>
            <person name="Walt C."/>
            <person name="Boldt J."/>
            <person name="Bunk B."/>
            <person name="Haeckl F.J.F.P.J."/>
            <person name="Gunesch A.P."/>
            <person name="Birkelbach J."/>
            <person name="Nuebel U."/>
            <person name="Pietschmann T."/>
            <person name="Bach T."/>
            <person name="Mueller R."/>
        </authorList>
    </citation>
    <scope>NUCLEOTIDE SEQUENCE [LARGE SCALE GENOMIC DNA]</scope>
    <source>
        <strain evidence="2 3">MSr11954</strain>
    </source>
</reference>
<sequence length="142" mass="14266">MVNGVRLVAWLIGSLALLACSNHDAPSCYRGEFLTCACNGARSGLAMCLADESGYGTCDCSGAVPGLDASVPPPGEGDAGAGDASGGKLPFMSGCDQNEQCETGLCFPFNAKGPHCSKRCAGDGDCPSPSPGCNNQKVCKAP</sequence>
<evidence type="ECO:0000256" key="1">
    <source>
        <dbReference type="SAM" id="SignalP"/>
    </source>
</evidence>
<feature type="chain" id="PRO_5046763829" evidence="1">
    <location>
        <begin position="20"/>
        <end position="142"/>
    </location>
</feature>
<name>A0ABZ2LM87_9BACT</name>
<organism evidence="2 3">
    <name type="scientific">Pendulispora albinea</name>
    <dbReference type="NCBI Taxonomy" id="2741071"/>
    <lineage>
        <taxon>Bacteria</taxon>
        <taxon>Pseudomonadati</taxon>
        <taxon>Myxococcota</taxon>
        <taxon>Myxococcia</taxon>
        <taxon>Myxococcales</taxon>
        <taxon>Sorangiineae</taxon>
        <taxon>Pendulisporaceae</taxon>
        <taxon>Pendulispora</taxon>
    </lineage>
</organism>
<dbReference type="EMBL" id="CP089984">
    <property type="protein sequence ID" value="WXB11023.1"/>
    <property type="molecule type" value="Genomic_DNA"/>
</dbReference>
<evidence type="ECO:0000313" key="3">
    <source>
        <dbReference type="Proteomes" id="UP001370348"/>
    </source>
</evidence>
<accession>A0ABZ2LM87</accession>